<name>A0A074ZNX7_OPIVI</name>
<dbReference type="KEGG" id="ovi:T265_07426"/>
<feature type="compositionally biased region" description="Polar residues" evidence="1">
    <location>
        <begin position="1"/>
        <end position="11"/>
    </location>
</feature>
<protein>
    <submittedName>
        <fullName evidence="2">Uncharacterized protein</fullName>
    </submittedName>
</protein>
<dbReference type="AlphaFoldDB" id="A0A074ZNX7"/>
<evidence type="ECO:0000256" key="1">
    <source>
        <dbReference type="SAM" id="MobiDB-lite"/>
    </source>
</evidence>
<dbReference type="CTD" id="20321605"/>
<dbReference type="RefSeq" id="XP_009171208.1">
    <property type="nucleotide sequence ID" value="XM_009172944.1"/>
</dbReference>
<feature type="region of interest" description="Disordered" evidence="1">
    <location>
        <begin position="71"/>
        <end position="115"/>
    </location>
</feature>
<dbReference type="GeneID" id="20321605"/>
<feature type="compositionally biased region" description="Basic and acidic residues" evidence="1">
    <location>
        <begin position="71"/>
        <end position="82"/>
    </location>
</feature>
<dbReference type="EMBL" id="KL596789">
    <property type="protein sequence ID" value="KER25030.1"/>
    <property type="molecule type" value="Genomic_DNA"/>
</dbReference>
<proteinExistence type="predicted"/>
<feature type="compositionally biased region" description="Polar residues" evidence="1">
    <location>
        <begin position="86"/>
        <end position="101"/>
    </location>
</feature>
<keyword evidence="3" id="KW-1185">Reference proteome</keyword>
<feature type="region of interest" description="Disordered" evidence="1">
    <location>
        <begin position="1"/>
        <end position="43"/>
    </location>
</feature>
<reference evidence="2 3" key="1">
    <citation type="submission" date="2013-11" db="EMBL/GenBank/DDBJ databases">
        <title>Opisthorchis viverrini - life in the bile duct.</title>
        <authorList>
            <person name="Young N.D."/>
            <person name="Nagarajan N."/>
            <person name="Lin S.J."/>
            <person name="Korhonen P.K."/>
            <person name="Jex A.R."/>
            <person name="Hall R.S."/>
            <person name="Safavi-Hemami H."/>
            <person name="Kaewkong W."/>
            <person name="Bertrand D."/>
            <person name="Gao S."/>
            <person name="Seet Q."/>
            <person name="Wongkham S."/>
            <person name="Teh B.T."/>
            <person name="Wongkham C."/>
            <person name="Intapan P.M."/>
            <person name="Maleewong W."/>
            <person name="Yang X."/>
            <person name="Hu M."/>
            <person name="Wang Z."/>
            <person name="Hofmann A."/>
            <person name="Sternberg P.W."/>
            <person name="Tan P."/>
            <person name="Wang J."/>
            <person name="Gasser R.B."/>
        </authorList>
    </citation>
    <scope>NUCLEOTIDE SEQUENCE [LARGE SCALE GENOMIC DNA]</scope>
</reference>
<dbReference type="STRING" id="6198.A0A074ZNX7"/>
<dbReference type="Proteomes" id="UP000054324">
    <property type="component" value="Unassembled WGS sequence"/>
</dbReference>
<accession>A0A074ZNX7</accession>
<evidence type="ECO:0000313" key="2">
    <source>
        <dbReference type="EMBL" id="KER25030.1"/>
    </source>
</evidence>
<sequence length="136" mass="14993">MSCSVSNQAQWGSRDPHPGSVSNQAQWGSRDPHPGRHFDAPYENALDGFFGKVEPPASFVSSRSLRLRLEHVEPGEEAKELEESSSCEGSQTIEVQSQCTQHPDDITPTGSAVWSTGNELDRWELIANEPNQRDSS</sequence>
<evidence type="ECO:0000313" key="3">
    <source>
        <dbReference type="Proteomes" id="UP000054324"/>
    </source>
</evidence>
<organism evidence="2 3">
    <name type="scientific">Opisthorchis viverrini</name>
    <name type="common">Southeast Asian liver fluke</name>
    <dbReference type="NCBI Taxonomy" id="6198"/>
    <lineage>
        <taxon>Eukaryota</taxon>
        <taxon>Metazoa</taxon>
        <taxon>Spiralia</taxon>
        <taxon>Lophotrochozoa</taxon>
        <taxon>Platyhelminthes</taxon>
        <taxon>Trematoda</taxon>
        <taxon>Digenea</taxon>
        <taxon>Opisthorchiida</taxon>
        <taxon>Opisthorchiata</taxon>
        <taxon>Opisthorchiidae</taxon>
        <taxon>Opisthorchis</taxon>
    </lineage>
</organism>
<gene>
    <name evidence="2" type="ORF">T265_07426</name>
</gene>
<feature type="compositionally biased region" description="Basic and acidic residues" evidence="1">
    <location>
        <begin position="30"/>
        <end position="40"/>
    </location>
</feature>